<dbReference type="Proteomes" id="UP000008070">
    <property type="component" value="Chromosome"/>
</dbReference>
<dbReference type="GeneID" id="72992971"/>
<dbReference type="EMBL" id="FP103042">
    <property type="protein sequence ID" value="CAX22487.1"/>
    <property type="molecule type" value="Genomic_DNA"/>
</dbReference>
<reference evidence="2" key="1">
    <citation type="journal article" date="2009" name="PLoS ONE">
        <title>Methylobacterium genome sequences: a reference blueprint to investigate microbial metabolism of C1 compounds from natural and industrial sources.</title>
        <authorList>
            <person name="Vuilleumier S."/>
            <person name="Chistoserdova L."/>
            <person name="Lee M.-C."/>
            <person name="Bringel F."/>
            <person name="Lajus A."/>
            <person name="Zhou Y."/>
            <person name="Gourion B."/>
            <person name="Barbe V."/>
            <person name="Chang J."/>
            <person name="Cruveiller S."/>
            <person name="Dossat C."/>
            <person name="Gillett W."/>
            <person name="Gruffaz C."/>
            <person name="Haugen E."/>
            <person name="Hourcade E."/>
            <person name="Levy R."/>
            <person name="Mangenot S."/>
            <person name="Muller E."/>
            <person name="Nadalig T."/>
            <person name="Pagni M."/>
            <person name="Penny C."/>
            <person name="Peyraud R."/>
            <person name="Robinson D.G."/>
            <person name="Roche D."/>
            <person name="Rouy Z."/>
            <person name="Saenampechek C."/>
            <person name="Salvignol G."/>
            <person name="Vallenet D."/>
            <person name="Wu Z."/>
            <person name="Marx C.J."/>
            <person name="Vorholt J.A."/>
            <person name="Olson M.V."/>
            <person name="Kaul R."/>
            <person name="Weissenbach J."/>
            <person name="Medigue C."/>
            <person name="Lidstrom M.E."/>
        </authorList>
    </citation>
    <scope>NUCLEOTIDE SEQUENCE [LARGE SCALE GENOMIC DNA]</scope>
    <source>
        <strain evidence="2">DSM 6343 / CIP 106787 / DM4</strain>
    </source>
</reference>
<organism evidence="1 2">
    <name type="scientific">Methylorubrum extorquens (strain DSM 6343 / CIP 106787 / DM4)</name>
    <name type="common">Methylobacterium extorquens</name>
    <dbReference type="NCBI Taxonomy" id="661410"/>
    <lineage>
        <taxon>Bacteria</taxon>
        <taxon>Pseudomonadati</taxon>
        <taxon>Pseudomonadota</taxon>
        <taxon>Alphaproteobacteria</taxon>
        <taxon>Hyphomicrobiales</taxon>
        <taxon>Methylobacteriaceae</taxon>
        <taxon>Methylorubrum</taxon>
    </lineage>
</organism>
<dbReference type="KEGG" id="mdi:METDI0855"/>
<dbReference type="RefSeq" id="WP_015821236.1">
    <property type="nucleotide sequence ID" value="NC_012988.1"/>
</dbReference>
<gene>
    <name evidence="1" type="ORF">METD_I0855</name>
</gene>
<dbReference type="HOGENOM" id="CLU_2343471_0_0_5"/>
<name>C7CCE1_METED</name>
<accession>C7CCE1</accession>
<evidence type="ECO:0000313" key="1">
    <source>
        <dbReference type="EMBL" id="CAX22487.1"/>
    </source>
</evidence>
<dbReference type="AlphaFoldDB" id="C7CCE1"/>
<evidence type="ECO:0000313" key="2">
    <source>
        <dbReference type="Proteomes" id="UP000008070"/>
    </source>
</evidence>
<sequence>MHPPFDLARLRARFPSGYVDSARRATLTSAVVCHGLTEDDLGQQSFCSEMSARREWADANCRCDYVVEPIRDRQSRLVGRVFRFADANEAFAFKMRF</sequence>
<protein>
    <submittedName>
        <fullName evidence="1">Uncharacterized protein</fullName>
    </submittedName>
</protein>
<proteinExistence type="predicted"/>